<keyword evidence="6 8" id="KW-0560">Oxidoreductase</keyword>
<gene>
    <name evidence="8" type="primary">rfbD</name>
    <name evidence="8" type="ORF">QJ048_09085</name>
</gene>
<comment type="catalytic activity">
    <reaction evidence="5">
        <text>dTDP-beta-L-rhamnose + NADP(+) = dTDP-4-dehydro-beta-L-rhamnose + NADPH + H(+)</text>
        <dbReference type="Rhea" id="RHEA:21796"/>
        <dbReference type="ChEBI" id="CHEBI:15378"/>
        <dbReference type="ChEBI" id="CHEBI:57510"/>
        <dbReference type="ChEBI" id="CHEBI:57783"/>
        <dbReference type="ChEBI" id="CHEBI:58349"/>
        <dbReference type="ChEBI" id="CHEBI:62830"/>
        <dbReference type="EC" id="1.1.1.133"/>
    </reaction>
</comment>
<dbReference type="Gene3D" id="3.40.50.720">
    <property type="entry name" value="NAD(P)-binding Rossmann-like Domain"/>
    <property type="match status" value="1"/>
</dbReference>
<dbReference type="EC" id="1.1.1.133" evidence="3 6"/>
<dbReference type="Proteomes" id="UP001226434">
    <property type="component" value="Unassembled WGS sequence"/>
</dbReference>
<dbReference type="PANTHER" id="PTHR10491:SF4">
    <property type="entry name" value="METHIONINE ADENOSYLTRANSFERASE 2 SUBUNIT BETA"/>
    <property type="match status" value="1"/>
</dbReference>
<dbReference type="EMBL" id="JASBRG010000005">
    <property type="protein sequence ID" value="MDI3319924.1"/>
    <property type="molecule type" value="Genomic_DNA"/>
</dbReference>
<evidence type="ECO:0000256" key="4">
    <source>
        <dbReference type="ARBA" id="ARBA00017099"/>
    </source>
</evidence>
<evidence type="ECO:0000256" key="6">
    <source>
        <dbReference type="RuleBase" id="RU364082"/>
    </source>
</evidence>
<dbReference type="RefSeq" id="WP_282334025.1">
    <property type="nucleotide sequence ID" value="NZ_JASBRG010000005.1"/>
</dbReference>
<dbReference type="Pfam" id="PF04321">
    <property type="entry name" value="RmlD_sub_bind"/>
    <property type="match status" value="1"/>
</dbReference>
<dbReference type="CDD" id="cd05254">
    <property type="entry name" value="dTDP_HR_like_SDR_e"/>
    <property type="match status" value="1"/>
</dbReference>
<keyword evidence="9" id="KW-1185">Reference proteome</keyword>
<protein>
    <recommendedName>
        <fullName evidence="4 6">dTDP-4-dehydrorhamnose reductase</fullName>
        <ecNumber evidence="3 6">1.1.1.133</ecNumber>
    </recommendedName>
</protein>
<evidence type="ECO:0000259" key="7">
    <source>
        <dbReference type="Pfam" id="PF04321"/>
    </source>
</evidence>
<comment type="similarity">
    <text evidence="2 6">Belongs to the dTDP-4-dehydrorhamnose reductase family.</text>
</comment>
<accession>A0ABT6RBK5</accession>
<keyword evidence="6" id="KW-0521">NADP</keyword>
<dbReference type="InterPro" id="IPR036291">
    <property type="entry name" value="NAD(P)-bd_dom_sf"/>
</dbReference>
<evidence type="ECO:0000313" key="8">
    <source>
        <dbReference type="EMBL" id="MDI3319924.1"/>
    </source>
</evidence>
<reference evidence="8 9" key="1">
    <citation type="submission" date="2023-05" db="EMBL/GenBank/DDBJ databases">
        <title>Genome sequence of Pinibacter sp. MAH-24.</title>
        <authorList>
            <person name="Huq M.A."/>
        </authorList>
    </citation>
    <scope>NUCLEOTIDE SEQUENCE [LARGE SCALE GENOMIC DNA]</scope>
    <source>
        <strain evidence="8 9">MAH-24</strain>
    </source>
</reference>
<dbReference type="GO" id="GO:0008831">
    <property type="term" value="F:dTDP-4-dehydrorhamnose reductase activity"/>
    <property type="evidence" value="ECO:0007669"/>
    <property type="project" value="UniProtKB-EC"/>
</dbReference>
<dbReference type="InterPro" id="IPR029903">
    <property type="entry name" value="RmlD-like-bd"/>
</dbReference>
<evidence type="ECO:0000256" key="2">
    <source>
        <dbReference type="ARBA" id="ARBA00010944"/>
    </source>
</evidence>
<name>A0ABT6RBK5_9BACT</name>
<feature type="domain" description="RmlD-like substrate binding" evidence="7">
    <location>
        <begin position="3"/>
        <end position="286"/>
    </location>
</feature>
<evidence type="ECO:0000313" key="9">
    <source>
        <dbReference type="Proteomes" id="UP001226434"/>
    </source>
</evidence>
<evidence type="ECO:0000256" key="3">
    <source>
        <dbReference type="ARBA" id="ARBA00012929"/>
    </source>
</evidence>
<evidence type="ECO:0000256" key="1">
    <source>
        <dbReference type="ARBA" id="ARBA00004781"/>
    </source>
</evidence>
<evidence type="ECO:0000256" key="5">
    <source>
        <dbReference type="ARBA" id="ARBA00048200"/>
    </source>
</evidence>
<dbReference type="SUPFAM" id="SSF51735">
    <property type="entry name" value="NAD(P)-binding Rossmann-fold domains"/>
    <property type="match status" value="1"/>
</dbReference>
<dbReference type="Gene3D" id="3.90.25.10">
    <property type="entry name" value="UDP-galactose 4-epimerase, domain 1"/>
    <property type="match status" value="1"/>
</dbReference>
<dbReference type="PANTHER" id="PTHR10491">
    <property type="entry name" value="DTDP-4-DEHYDRORHAMNOSE REDUCTASE"/>
    <property type="match status" value="1"/>
</dbReference>
<proteinExistence type="inferred from homology"/>
<dbReference type="NCBIfam" id="TIGR01214">
    <property type="entry name" value="rmlD"/>
    <property type="match status" value="1"/>
</dbReference>
<comment type="caution">
    <text evidence="8">The sequence shown here is derived from an EMBL/GenBank/DDBJ whole genome shotgun (WGS) entry which is preliminary data.</text>
</comment>
<sequence>MQTILVTGANGQLGSELQQLESSYPQFEFIFTDKDELSIVDETAINSFFDMHQFAFCINCAAYTAVDKSETDEDAAYAVNANAVGYLAAACKKYNTRFVHVSTDYVFDGSGTVPYKESDPTNPLGVYGASKLKGEQLATENDPSVVILRTSWVYSSYGHNFVKTMLRLMSERESINVVSDQLGSPTYAADLAKAILDICQSSVDNKQWPAGIYNYSNEGIISWYDFAVAIKELSNSKCQVNPIPSSAYPTPAKRPAYSAFDKDKIKSTFHLHIPEWKDSLQACLLQIMRYIA</sequence>
<dbReference type="InterPro" id="IPR005913">
    <property type="entry name" value="dTDP_dehydrorham_reduct"/>
</dbReference>
<organism evidence="8 9">
    <name type="scientific">Pinibacter soli</name>
    <dbReference type="NCBI Taxonomy" id="3044211"/>
    <lineage>
        <taxon>Bacteria</taxon>
        <taxon>Pseudomonadati</taxon>
        <taxon>Bacteroidota</taxon>
        <taxon>Chitinophagia</taxon>
        <taxon>Chitinophagales</taxon>
        <taxon>Chitinophagaceae</taxon>
        <taxon>Pinibacter</taxon>
    </lineage>
</organism>
<comment type="function">
    <text evidence="6">Catalyzes the reduction of dTDP-6-deoxy-L-lyxo-4-hexulose to yield dTDP-L-rhamnose.</text>
</comment>
<comment type="pathway">
    <text evidence="1 6">Carbohydrate biosynthesis; dTDP-L-rhamnose biosynthesis.</text>
</comment>